<accession>A0A7W3PIK9</accession>
<evidence type="ECO:0000313" key="4">
    <source>
        <dbReference type="Proteomes" id="UP000321154"/>
    </source>
</evidence>
<protein>
    <recommendedName>
        <fullName evidence="6">Serine/threonine protein kinase</fullName>
    </recommendedName>
</protein>
<evidence type="ECO:0000313" key="2">
    <source>
        <dbReference type="EMBL" id="GEK82400.1"/>
    </source>
</evidence>
<dbReference type="RefSeq" id="WP_146853067.1">
    <property type="nucleotide sequence ID" value="NZ_BAAAHR010000002.1"/>
</dbReference>
<dbReference type="InterPro" id="IPR011009">
    <property type="entry name" value="Kinase-like_dom_sf"/>
</dbReference>
<reference evidence="2 4" key="1">
    <citation type="submission" date="2019-07" db="EMBL/GenBank/DDBJ databases">
        <title>Whole genome shotgun sequence of Frigoribacterium faeni NBRC 103066.</title>
        <authorList>
            <person name="Hosoyama A."/>
            <person name="Uohara A."/>
            <person name="Ohji S."/>
            <person name="Ichikawa N."/>
        </authorList>
    </citation>
    <scope>NUCLEOTIDE SEQUENCE [LARGE SCALE GENOMIC DNA]</scope>
    <source>
        <strain evidence="2 4">NBRC 103066</strain>
    </source>
</reference>
<reference evidence="3 5" key="2">
    <citation type="submission" date="2020-07" db="EMBL/GenBank/DDBJ databases">
        <title>Sequencing the genomes of 1000 actinobacteria strains.</title>
        <authorList>
            <person name="Klenk H.-P."/>
        </authorList>
    </citation>
    <scope>NUCLEOTIDE SEQUENCE [LARGE SCALE GENOMIC DNA]</scope>
    <source>
        <strain evidence="3 5">DSM 10309</strain>
    </source>
</reference>
<dbReference type="EMBL" id="JACGWW010000001">
    <property type="protein sequence ID" value="MBA8812774.1"/>
    <property type="molecule type" value="Genomic_DNA"/>
</dbReference>
<feature type="compositionally biased region" description="Low complexity" evidence="1">
    <location>
        <begin position="295"/>
        <end position="304"/>
    </location>
</feature>
<dbReference type="OrthoDB" id="5125808at2"/>
<feature type="region of interest" description="Disordered" evidence="1">
    <location>
        <begin position="283"/>
        <end position="337"/>
    </location>
</feature>
<organism evidence="3 5">
    <name type="scientific">Frigoribacterium faeni</name>
    <dbReference type="NCBI Taxonomy" id="145483"/>
    <lineage>
        <taxon>Bacteria</taxon>
        <taxon>Bacillati</taxon>
        <taxon>Actinomycetota</taxon>
        <taxon>Actinomycetes</taxon>
        <taxon>Micrococcales</taxon>
        <taxon>Microbacteriaceae</taxon>
        <taxon>Frigoribacterium</taxon>
    </lineage>
</organism>
<dbReference type="EMBL" id="BJUV01000005">
    <property type="protein sequence ID" value="GEK82400.1"/>
    <property type="molecule type" value="Genomic_DNA"/>
</dbReference>
<sequence length="440" mass="46261">MPKLRIGPYEAVPVDGPSTRRWWESTDGDGRPVLLRAASAGDGRDVVIEAVALDRADHPHVVEVFHDDEHTPVVVTAGIPAVRLDRWLSERGTISRGEAVTLVVPLASALAHLEARGLAPLAIEPHDIGIDSRGAPVLLGLSGPASARPRAGDPSPAAGDLRRLVADRLEGSSWSASPPTTVDELLEWAHDLGEPTPLPTVFAPDERTGATVPGDAVERVLPAWTRILPESELVERALEWWATRSSTTILDRVRAVRPRFRVMAGLCALSLVGAAVLLPAGSDTVTPSASSDRTPAPADGSAGPSPDPEVAEGSPSPQREAPSPSVEPPPPSETLVRGDDAAAATAVLLEARVGCLRDVTVSCLSAVDHAGSPLAVADAAALADPGVVETLVLPIRLGDEQQRLGESVLFEAFTAHDEPASVLVVRTEAGWRLREIEARR</sequence>
<dbReference type="SUPFAM" id="SSF56112">
    <property type="entry name" value="Protein kinase-like (PK-like)"/>
    <property type="match status" value="1"/>
</dbReference>
<dbReference type="Gene3D" id="1.10.510.10">
    <property type="entry name" value="Transferase(Phosphotransferase) domain 1"/>
    <property type="match status" value="1"/>
</dbReference>
<dbReference type="AlphaFoldDB" id="A0A7W3PIK9"/>
<evidence type="ECO:0000313" key="3">
    <source>
        <dbReference type="EMBL" id="MBA8812774.1"/>
    </source>
</evidence>
<evidence type="ECO:0008006" key="6">
    <source>
        <dbReference type="Google" id="ProtNLM"/>
    </source>
</evidence>
<proteinExistence type="predicted"/>
<dbReference type="Proteomes" id="UP000321154">
    <property type="component" value="Unassembled WGS sequence"/>
</dbReference>
<dbReference type="Proteomes" id="UP000522688">
    <property type="component" value="Unassembled WGS sequence"/>
</dbReference>
<name>A0A7W3PIK9_9MICO</name>
<evidence type="ECO:0000256" key="1">
    <source>
        <dbReference type="SAM" id="MobiDB-lite"/>
    </source>
</evidence>
<keyword evidence="4" id="KW-1185">Reference proteome</keyword>
<gene>
    <name evidence="3" type="ORF">FB463_000998</name>
    <name evidence="2" type="ORF">FFA01_07090</name>
</gene>
<evidence type="ECO:0000313" key="5">
    <source>
        <dbReference type="Proteomes" id="UP000522688"/>
    </source>
</evidence>
<feature type="compositionally biased region" description="Polar residues" evidence="1">
    <location>
        <begin position="283"/>
        <end position="293"/>
    </location>
</feature>
<comment type="caution">
    <text evidence="3">The sequence shown here is derived from an EMBL/GenBank/DDBJ whole genome shotgun (WGS) entry which is preliminary data.</text>
</comment>